<dbReference type="VEuPathDB" id="TriTrypDB:TcCLB.509985.78"/>
<name>A0A2V2W872_TRYCR</name>
<dbReference type="VEuPathDB" id="TriTrypDB:TcCLB.509987.10"/>
<dbReference type="VEuPathDB" id="TriTrypDB:Tc_MARK_8379"/>
<dbReference type="VEuPathDB" id="TriTrypDB:ECC02_007875"/>
<dbReference type="VEuPathDB" id="TriTrypDB:C3747_143g132"/>
<dbReference type="PANTHER" id="PTHR33734:SF22">
    <property type="entry name" value="MEMBRANE-BOUND LYTIC MUREIN TRANSGLYCOSYLASE D"/>
    <property type="match status" value="1"/>
</dbReference>
<dbReference type="CDD" id="cd00118">
    <property type="entry name" value="LysM"/>
    <property type="match status" value="2"/>
</dbReference>
<dbReference type="Pfam" id="PF01476">
    <property type="entry name" value="LysM"/>
    <property type="match status" value="2"/>
</dbReference>
<accession>A0A2V2W872</accession>
<organism evidence="2 3">
    <name type="scientific">Trypanosoma cruzi</name>
    <dbReference type="NCBI Taxonomy" id="5693"/>
    <lineage>
        <taxon>Eukaryota</taxon>
        <taxon>Discoba</taxon>
        <taxon>Euglenozoa</taxon>
        <taxon>Kinetoplastea</taxon>
        <taxon>Metakinetoplastina</taxon>
        <taxon>Trypanosomatida</taxon>
        <taxon>Trypanosomatidae</taxon>
        <taxon>Trypanosoma</taxon>
        <taxon>Schizotrypanum</taxon>
    </lineage>
</organism>
<comment type="caution">
    <text evidence="2">The sequence shown here is derived from an EMBL/GenBank/DDBJ whole genome shotgun (WGS) entry which is preliminary data.</text>
</comment>
<gene>
    <name evidence="2" type="ORF">C3747_143g132</name>
</gene>
<dbReference type="VEuPathDB" id="TriTrypDB:TcG_05157"/>
<dbReference type="VEuPathDB" id="TriTrypDB:TcCL_ESM05412"/>
<dbReference type="VEuPathDB" id="TriTrypDB:TCSYLVIO_009854"/>
<dbReference type="Proteomes" id="UP000246078">
    <property type="component" value="Unassembled WGS sequence"/>
</dbReference>
<dbReference type="VEuPathDB" id="TriTrypDB:TcCL_NonESM13523"/>
<proteinExistence type="predicted"/>
<evidence type="ECO:0000313" key="3">
    <source>
        <dbReference type="Proteomes" id="UP000246078"/>
    </source>
</evidence>
<sequence>MTHHLGDYRPWSASAPPNAYRFRPYNEFDAKGREYVEYMRQFARYDPRKSQGKGQKGFPFRDAYLTKMNEANRTTPPPTLETIMDRAVREKHQHARVLSPMQVQRDVGRSETPLPCAGNIPVDRSQFPFCWKTEDWYEYEVAKVRNKRFVFENTEEDGIHGSEVTYKIVLEGFWDHHVMKLAEDVCMFLRDVGRQVTEEKLVAVRRVMEGLTGGAFDPELIDFFNAARAGPFGRPDEYDAEEVANFVRADLKRLEEQCLNVINRCNVPVPGATNIYDPQVSWPYVEKLEPWVRMAEFWTSSSDTSFTELEMSTAHYEFRKYFRVIICKLPFQSTEFEKRMYDIRHWLHRQTTCEFHTIYRKNVIHDGSVFPTEHDPATPTTHEHHRMFSFALDWQSAPVNRLSVARVLEGDDWERVAQRLGCSVDDLKEANPAIEELEAGAVLNVPGGASRRLTSFGAAPRVLPLQNPNNGKRIRTWEDAATVLDCTVEELQQANGHAALTYKQTGENGEGEFGPSVTELNVPLSCWVSTAETEFSPVELVFAGDTFATIAQRLRCSEEALKKANDGQSDLSHARFVRVPAEAKAPRRLLEPQLRSQAATDVLMTRTIAEEAAYGIKNIPDLPSNASKFPHEYHTPTSRFPTTPKEKESESDWMAYTARYLDKQFTHPTEPTPIYNVNKLWPMQQVPGKIDQTPFEEDQTWLLNPIPVQQLEQHHPEKDLQDLPFVNHEQFPRSLEWTAP</sequence>
<feature type="domain" description="LysM" evidence="1">
    <location>
        <begin position="543"/>
        <end position="569"/>
    </location>
</feature>
<dbReference type="EMBL" id="PRFC01000143">
    <property type="protein sequence ID" value="PWV04788.1"/>
    <property type="molecule type" value="Genomic_DNA"/>
</dbReference>
<feature type="domain" description="LysM" evidence="1">
    <location>
        <begin position="406"/>
        <end position="446"/>
    </location>
</feature>
<dbReference type="VEuPathDB" id="TriTrypDB:TcCLB.507941.10"/>
<dbReference type="VEuPathDB" id="TriTrypDB:BCY84_15653"/>
<dbReference type="VEuPathDB" id="TriTrypDB:TcBrA4_0111810"/>
<evidence type="ECO:0000259" key="1">
    <source>
        <dbReference type="Pfam" id="PF01476"/>
    </source>
</evidence>
<reference evidence="2 3" key="1">
    <citation type="journal article" date="2018" name="Microb. Genom.">
        <title>Expanding an expanded genome: long-read sequencing of Trypanosoma cruzi.</title>
        <authorList>
            <person name="Berna L."/>
            <person name="Rodriguez M."/>
            <person name="Chiribao M.L."/>
            <person name="Parodi-Talice A."/>
            <person name="Pita S."/>
            <person name="Rijo G."/>
            <person name="Alvarez-Valin F."/>
            <person name="Robello C."/>
        </authorList>
    </citation>
    <scope>NUCLEOTIDE SEQUENCE [LARGE SCALE GENOMIC DNA]</scope>
    <source>
        <strain evidence="2 3">TCC</strain>
    </source>
</reference>
<dbReference type="AlphaFoldDB" id="A0A2V2W872"/>
<dbReference type="InterPro" id="IPR018392">
    <property type="entry name" value="LysM"/>
</dbReference>
<protein>
    <recommendedName>
        <fullName evidence="1">LysM domain-containing protein</fullName>
    </recommendedName>
</protein>
<dbReference type="PANTHER" id="PTHR33734">
    <property type="entry name" value="LYSM DOMAIN-CONTAINING GPI-ANCHORED PROTEIN 2"/>
    <property type="match status" value="1"/>
</dbReference>
<dbReference type="VEuPathDB" id="TriTrypDB:TCDM_07301"/>
<evidence type="ECO:0000313" key="2">
    <source>
        <dbReference type="EMBL" id="PWV04788.1"/>
    </source>
</evidence>
<dbReference type="VEuPathDB" id="TriTrypDB:C4B63_188g53"/>